<keyword evidence="5" id="KW-1185">Reference proteome</keyword>
<dbReference type="InterPro" id="IPR050680">
    <property type="entry name" value="YpeA/RimI_acetyltransf"/>
</dbReference>
<keyword evidence="1" id="KW-0808">Transferase</keyword>
<dbReference type="GO" id="GO:0016747">
    <property type="term" value="F:acyltransferase activity, transferring groups other than amino-acyl groups"/>
    <property type="evidence" value="ECO:0007669"/>
    <property type="project" value="InterPro"/>
</dbReference>
<dbReference type="InterPro" id="IPR016181">
    <property type="entry name" value="Acyl_CoA_acyltransferase"/>
</dbReference>
<reference evidence="4" key="1">
    <citation type="submission" date="2021-01" db="EMBL/GenBank/DDBJ databases">
        <title>Fulvivirga kasyanovii gen. nov., sp nov., a novel member of the phylum Bacteroidetes isolated from seawater in a mussel farm.</title>
        <authorList>
            <person name="Zhao L.-H."/>
            <person name="Wang Z.-J."/>
        </authorList>
    </citation>
    <scope>NUCLEOTIDE SEQUENCE</scope>
    <source>
        <strain evidence="4">29W222</strain>
    </source>
</reference>
<dbReference type="Proteomes" id="UP000614216">
    <property type="component" value="Unassembled WGS sequence"/>
</dbReference>
<dbReference type="CDD" id="cd04301">
    <property type="entry name" value="NAT_SF"/>
    <property type="match status" value="1"/>
</dbReference>
<dbReference type="InterPro" id="IPR000182">
    <property type="entry name" value="GNAT_dom"/>
</dbReference>
<feature type="domain" description="N-acetyltransferase" evidence="3">
    <location>
        <begin position="93"/>
        <end position="228"/>
    </location>
</feature>
<dbReference type="EMBL" id="JAEUGD010000053">
    <property type="protein sequence ID" value="MBL6447815.1"/>
    <property type="molecule type" value="Genomic_DNA"/>
</dbReference>
<name>A0A937KF27_9BACT</name>
<gene>
    <name evidence="4" type="ORF">JMN32_15960</name>
</gene>
<protein>
    <submittedName>
        <fullName evidence="4">GNAT family N-acetyltransferase</fullName>
    </submittedName>
</protein>
<comment type="caution">
    <text evidence="4">The sequence shown here is derived from an EMBL/GenBank/DDBJ whole genome shotgun (WGS) entry which is preliminary data.</text>
</comment>
<proteinExistence type="predicted"/>
<dbReference type="PANTHER" id="PTHR43420:SF47">
    <property type="entry name" value="N-ACETYLTRANSFERASE DOMAIN-CONTAINING PROTEIN"/>
    <property type="match status" value="1"/>
</dbReference>
<dbReference type="Gene3D" id="3.40.630.30">
    <property type="match status" value="1"/>
</dbReference>
<organism evidence="4 5">
    <name type="scientific">Fulvivirga marina</name>
    <dbReference type="NCBI Taxonomy" id="2494733"/>
    <lineage>
        <taxon>Bacteria</taxon>
        <taxon>Pseudomonadati</taxon>
        <taxon>Bacteroidota</taxon>
        <taxon>Cytophagia</taxon>
        <taxon>Cytophagales</taxon>
        <taxon>Fulvivirgaceae</taxon>
        <taxon>Fulvivirga</taxon>
    </lineage>
</organism>
<dbReference type="AlphaFoldDB" id="A0A937KF27"/>
<dbReference type="SUPFAM" id="SSF55729">
    <property type="entry name" value="Acyl-CoA N-acyltransferases (Nat)"/>
    <property type="match status" value="1"/>
</dbReference>
<keyword evidence="2" id="KW-0012">Acyltransferase</keyword>
<sequence>MNCLSYVDSGLSCDTFNIIHLFDGNKFVEKELLDAVDYFRQQNLDFCLWVSKKNLTTEVKACFEKLGLSVQGEEVGMALDLENYEPVTKGEHNNILEVNREEYLSQYAGVIARNWTPADENVMKYYETTAAQYLDKSRGIVFFLYQQDGLPVAGVELFPTDDKTIGLYGLATLEAYRGKGIGFALMTNALNMAKSSGFKQVILQASEDGIGIYKRLGFQELTNYFEYS</sequence>
<evidence type="ECO:0000313" key="5">
    <source>
        <dbReference type="Proteomes" id="UP000614216"/>
    </source>
</evidence>
<dbReference type="PANTHER" id="PTHR43420">
    <property type="entry name" value="ACETYLTRANSFERASE"/>
    <property type="match status" value="1"/>
</dbReference>
<evidence type="ECO:0000256" key="2">
    <source>
        <dbReference type="ARBA" id="ARBA00023315"/>
    </source>
</evidence>
<accession>A0A937KF27</accession>
<evidence type="ECO:0000259" key="3">
    <source>
        <dbReference type="PROSITE" id="PS51186"/>
    </source>
</evidence>
<dbReference type="PROSITE" id="PS51186">
    <property type="entry name" value="GNAT"/>
    <property type="match status" value="1"/>
</dbReference>
<dbReference type="Pfam" id="PF00583">
    <property type="entry name" value="Acetyltransf_1"/>
    <property type="match status" value="1"/>
</dbReference>
<evidence type="ECO:0000313" key="4">
    <source>
        <dbReference type="EMBL" id="MBL6447815.1"/>
    </source>
</evidence>
<evidence type="ECO:0000256" key="1">
    <source>
        <dbReference type="ARBA" id="ARBA00022679"/>
    </source>
</evidence>